<reference evidence="7 8" key="1">
    <citation type="submission" date="2022-10" db="EMBL/GenBank/DDBJ databases">
        <title>Draft genome sequence of Streptomyces sp. YSPA8.</title>
        <authorList>
            <person name="Moriuchi R."/>
            <person name="Dohra H."/>
            <person name="Yamamura H."/>
            <person name="Kodani S."/>
        </authorList>
    </citation>
    <scope>NUCLEOTIDE SEQUENCE [LARGE SCALE GENOMIC DNA]</scope>
    <source>
        <strain evidence="7 8">YSPA8</strain>
    </source>
</reference>
<evidence type="ECO:0000256" key="4">
    <source>
        <dbReference type="ARBA" id="ARBA00022840"/>
    </source>
</evidence>
<accession>A0ABQ5NRQ1</accession>
<dbReference type="EMBL" id="BSBI01000001">
    <property type="protein sequence ID" value="GLF93046.1"/>
    <property type="molecule type" value="Genomic_DNA"/>
</dbReference>
<name>A0ABQ5NRQ1_9ACTN</name>
<evidence type="ECO:0000256" key="1">
    <source>
        <dbReference type="ARBA" id="ARBA00005417"/>
    </source>
</evidence>
<dbReference type="Proteomes" id="UP001291653">
    <property type="component" value="Unassembled WGS sequence"/>
</dbReference>
<feature type="region of interest" description="Disordered" evidence="5">
    <location>
        <begin position="256"/>
        <end position="289"/>
    </location>
</feature>
<dbReference type="InterPro" id="IPR013563">
    <property type="entry name" value="Oligopep_ABC_C"/>
</dbReference>
<comment type="similarity">
    <text evidence="1">Belongs to the ABC transporter superfamily.</text>
</comment>
<comment type="caution">
    <text evidence="7">The sequence shown here is derived from an EMBL/GenBank/DDBJ whole genome shotgun (WGS) entry which is preliminary data.</text>
</comment>
<dbReference type="SMART" id="SM00382">
    <property type="entry name" value="AAA"/>
    <property type="match status" value="1"/>
</dbReference>
<dbReference type="Gene3D" id="3.40.50.300">
    <property type="entry name" value="P-loop containing nucleotide triphosphate hydrolases"/>
    <property type="match status" value="1"/>
</dbReference>
<feature type="domain" description="ABC transporter" evidence="6">
    <location>
        <begin position="7"/>
        <end position="251"/>
    </location>
</feature>
<evidence type="ECO:0000313" key="8">
    <source>
        <dbReference type="Proteomes" id="UP001291653"/>
    </source>
</evidence>
<evidence type="ECO:0000256" key="2">
    <source>
        <dbReference type="ARBA" id="ARBA00022448"/>
    </source>
</evidence>
<evidence type="ECO:0000259" key="6">
    <source>
        <dbReference type="PROSITE" id="PS50893"/>
    </source>
</evidence>
<evidence type="ECO:0000313" key="7">
    <source>
        <dbReference type="EMBL" id="GLF93046.1"/>
    </source>
</evidence>
<dbReference type="PROSITE" id="PS00211">
    <property type="entry name" value="ABC_TRANSPORTER_1"/>
    <property type="match status" value="1"/>
</dbReference>
<proteinExistence type="inferred from homology"/>
<dbReference type="InterPro" id="IPR003439">
    <property type="entry name" value="ABC_transporter-like_ATP-bd"/>
</dbReference>
<dbReference type="PANTHER" id="PTHR43776:SF7">
    <property type="entry name" value="D,D-DIPEPTIDE TRANSPORT ATP-BINDING PROTEIN DDPF-RELATED"/>
    <property type="match status" value="1"/>
</dbReference>
<evidence type="ECO:0000256" key="5">
    <source>
        <dbReference type="SAM" id="MobiDB-lite"/>
    </source>
</evidence>
<protein>
    <submittedName>
        <fullName evidence="7">ABC transporter ATP-binding protein</fullName>
    </submittedName>
</protein>
<sequence>MTTGPLLTLTGVTHTYPGRGPDPARTVLHDIHLDVRPGETVGLVGESGSGKSTLARIALGLLAPTRGTVRFAGDDPYRWRGRSSRSARARLQFVPQHPYGSLNPALPCGHAVSFALRAQGVPRRERPGRTAELLRLAGLDPALAPRRPRELSGGQLQRVAVARALATDPSLVICDEPTSALDPGVQARLLDLLGGLQQSHGLAYLLISHDLAVVRRLAHRVVVLRAGRVVEQGPADRIWDAPAHPYTRALLAAADLGTPQSPPSPATPPDLTGLPVPPLLPATTRTRPG</sequence>
<dbReference type="InterPro" id="IPR017871">
    <property type="entry name" value="ABC_transporter-like_CS"/>
</dbReference>
<dbReference type="Pfam" id="PF08352">
    <property type="entry name" value="oligo_HPY"/>
    <property type="match status" value="1"/>
</dbReference>
<evidence type="ECO:0000256" key="3">
    <source>
        <dbReference type="ARBA" id="ARBA00022741"/>
    </source>
</evidence>
<dbReference type="InterPro" id="IPR003593">
    <property type="entry name" value="AAA+_ATPase"/>
</dbReference>
<keyword evidence="3" id="KW-0547">Nucleotide-binding</keyword>
<keyword evidence="2" id="KW-0813">Transport</keyword>
<dbReference type="PROSITE" id="PS50893">
    <property type="entry name" value="ABC_TRANSPORTER_2"/>
    <property type="match status" value="1"/>
</dbReference>
<dbReference type="CDD" id="cd03257">
    <property type="entry name" value="ABC_NikE_OppD_transporters"/>
    <property type="match status" value="1"/>
</dbReference>
<dbReference type="SUPFAM" id="SSF52540">
    <property type="entry name" value="P-loop containing nucleoside triphosphate hydrolases"/>
    <property type="match status" value="1"/>
</dbReference>
<dbReference type="GO" id="GO:0005524">
    <property type="term" value="F:ATP binding"/>
    <property type="evidence" value="ECO:0007669"/>
    <property type="project" value="UniProtKB-KW"/>
</dbReference>
<keyword evidence="8" id="KW-1185">Reference proteome</keyword>
<keyword evidence="4 7" id="KW-0067">ATP-binding</keyword>
<gene>
    <name evidence="7" type="ORF">SYYSPA8_02135</name>
</gene>
<dbReference type="PANTHER" id="PTHR43776">
    <property type="entry name" value="TRANSPORT ATP-BINDING PROTEIN"/>
    <property type="match status" value="1"/>
</dbReference>
<dbReference type="InterPro" id="IPR050319">
    <property type="entry name" value="ABC_transp_ATP-bind"/>
</dbReference>
<dbReference type="InterPro" id="IPR027417">
    <property type="entry name" value="P-loop_NTPase"/>
</dbReference>
<dbReference type="Pfam" id="PF00005">
    <property type="entry name" value="ABC_tran"/>
    <property type="match status" value="1"/>
</dbReference>
<organism evidence="7 8">
    <name type="scientific">Streptomyces yaizuensis</name>
    <dbReference type="NCBI Taxonomy" id="2989713"/>
    <lineage>
        <taxon>Bacteria</taxon>
        <taxon>Bacillati</taxon>
        <taxon>Actinomycetota</taxon>
        <taxon>Actinomycetes</taxon>
        <taxon>Kitasatosporales</taxon>
        <taxon>Streptomycetaceae</taxon>
        <taxon>Streptomyces</taxon>
    </lineage>
</organism>
<dbReference type="RefSeq" id="WP_323445153.1">
    <property type="nucleotide sequence ID" value="NZ_BSBI01000001.1"/>
</dbReference>